<accession>A0AAN9TI20</accession>
<comment type="caution">
    <text evidence="2">The sequence shown here is derived from an EMBL/GenBank/DDBJ whole genome shotgun (WGS) entry which is preliminary data.</text>
</comment>
<reference evidence="2 3" key="1">
    <citation type="submission" date="2024-03" db="EMBL/GenBank/DDBJ databases">
        <title>Adaptation during the transition from Ophiocordyceps entomopathogen to insect associate is accompanied by gene loss and intensified selection.</title>
        <authorList>
            <person name="Ward C.M."/>
            <person name="Onetto C.A."/>
            <person name="Borneman A.R."/>
        </authorList>
    </citation>
    <scope>NUCLEOTIDE SEQUENCE [LARGE SCALE GENOMIC DNA]</scope>
    <source>
        <strain evidence="2">AWRI1</strain>
        <tissue evidence="2">Single Adult Female</tissue>
    </source>
</reference>
<dbReference type="EMBL" id="JBBCAQ010000022">
    <property type="protein sequence ID" value="KAK7590350.1"/>
    <property type="molecule type" value="Genomic_DNA"/>
</dbReference>
<evidence type="ECO:0000256" key="1">
    <source>
        <dbReference type="SAM" id="MobiDB-lite"/>
    </source>
</evidence>
<keyword evidence="3" id="KW-1185">Reference proteome</keyword>
<organism evidence="2 3">
    <name type="scientific">Parthenolecanium corni</name>
    <dbReference type="NCBI Taxonomy" id="536013"/>
    <lineage>
        <taxon>Eukaryota</taxon>
        <taxon>Metazoa</taxon>
        <taxon>Ecdysozoa</taxon>
        <taxon>Arthropoda</taxon>
        <taxon>Hexapoda</taxon>
        <taxon>Insecta</taxon>
        <taxon>Pterygota</taxon>
        <taxon>Neoptera</taxon>
        <taxon>Paraneoptera</taxon>
        <taxon>Hemiptera</taxon>
        <taxon>Sternorrhyncha</taxon>
        <taxon>Coccoidea</taxon>
        <taxon>Coccidae</taxon>
        <taxon>Parthenolecanium</taxon>
    </lineage>
</organism>
<name>A0AAN9TI20_9HEMI</name>
<proteinExistence type="predicted"/>
<evidence type="ECO:0000313" key="3">
    <source>
        <dbReference type="Proteomes" id="UP001367676"/>
    </source>
</evidence>
<dbReference type="AlphaFoldDB" id="A0AAN9TI20"/>
<protein>
    <submittedName>
        <fullName evidence="2">Uncharacterized protein</fullName>
    </submittedName>
</protein>
<feature type="region of interest" description="Disordered" evidence="1">
    <location>
        <begin position="61"/>
        <end position="147"/>
    </location>
</feature>
<feature type="compositionally biased region" description="Basic and acidic residues" evidence="1">
    <location>
        <begin position="109"/>
        <end position="123"/>
    </location>
</feature>
<feature type="compositionally biased region" description="Polar residues" evidence="1">
    <location>
        <begin position="62"/>
        <end position="76"/>
    </location>
</feature>
<feature type="compositionally biased region" description="Basic residues" evidence="1">
    <location>
        <begin position="124"/>
        <end position="135"/>
    </location>
</feature>
<evidence type="ECO:0000313" key="2">
    <source>
        <dbReference type="EMBL" id="KAK7590350.1"/>
    </source>
</evidence>
<dbReference type="Proteomes" id="UP001367676">
    <property type="component" value="Unassembled WGS sequence"/>
</dbReference>
<gene>
    <name evidence="2" type="ORF">V9T40_001963</name>
</gene>
<sequence>MSSKEPCCRSETGSPNLNGVRLFKSMVRRVRQKISENKLGKAPSIGDDEAPAIVTAKLEELSLTSAETSPQRQGQPKSPPGKEALRRLFGASRTSSEDRLRNGYSSDSGNDKQHTRPGADCRVRIRQNLRSRSKSYSRTVEKKPKKILRPPATYDYVRGPSGLVSHRVRVY</sequence>